<dbReference type="InterPro" id="IPR036136">
    <property type="entry name" value="Nit/Sulf_reduc_fer-like_dom_sf"/>
</dbReference>
<evidence type="ECO:0000256" key="2">
    <source>
        <dbReference type="ARBA" id="ARBA00022617"/>
    </source>
</evidence>
<gene>
    <name evidence="9" type="ORF">C4520_05495</name>
</gene>
<keyword evidence="6" id="KW-0411">Iron-sulfur</keyword>
<dbReference type="GO" id="GO:0020037">
    <property type="term" value="F:heme binding"/>
    <property type="evidence" value="ECO:0007669"/>
    <property type="project" value="InterPro"/>
</dbReference>
<dbReference type="AlphaFoldDB" id="A0A3A4P0H5"/>
<dbReference type="EMBL" id="QZKU01000042">
    <property type="protein sequence ID" value="RJP23896.1"/>
    <property type="molecule type" value="Genomic_DNA"/>
</dbReference>
<evidence type="ECO:0000256" key="3">
    <source>
        <dbReference type="ARBA" id="ARBA00022723"/>
    </source>
</evidence>
<dbReference type="InterPro" id="IPR051329">
    <property type="entry name" value="NIR_SIR_4Fe-4S"/>
</dbReference>
<keyword evidence="5" id="KW-0408">Iron</keyword>
<evidence type="ECO:0000256" key="6">
    <source>
        <dbReference type="ARBA" id="ARBA00023014"/>
    </source>
</evidence>
<dbReference type="SUPFAM" id="SSF56014">
    <property type="entry name" value="Nitrite and sulphite reductase 4Fe-4S domain-like"/>
    <property type="match status" value="1"/>
</dbReference>
<dbReference type="PROSITE" id="PS00198">
    <property type="entry name" value="4FE4S_FER_1"/>
    <property type="match status" value="1"/>
</dbReference>
<evidence type="ECO:0000256" key="1">
    <source>
        <dbReference type="ARBA" id="ARBA00022485"/>
    </source>
</evidence>
<dbReference type="PANTHER" id="PTHR32439:SF9">
    <property type="entry name" value="BLR3264 PROTEIN"/>
    <property type="match status" value="1"/>
</dbReference>
<dbReference type="Pfam" id="PF03460">
    <property type="entry name" value="NIR_SIR_ferr"/>
    <property type="match status" value="1"/>
</dbReference>
<feature type="domain" description="4Fe-4S ferredoxin-type" evidence="8">
    <location>
        <begin position="190"/>
        <end position="219"/>
    </location>
</feature>
<dbReference type="InterPro" id="IPR045854">
    <property type="entry name" value="NO2/SO3_Rdtase_4Fe4S_sf"/>
</dbReference>
<accession>A0A3A4P0H5</accession>
<reference evidence="9 10" key="1">
    <citation type="journal article" date="2017" name="ISME J.">
        <title>Energy and carbon metabolisms in a deep terrestrial subsurface fluid microbial community.</title>
        <authorList>
            <person name="Momper L."/>
            <person name="Jungbluth S.P."/>
            <person name="Lee M.D."/>
            <person name="Amend J.P."/>
        </authorList>
    </citation>
    <scope>NUCLEOTIDE SEQUENCE [LARGE SCALE GENOMIC DNA]</scope>
    <source>
        <strain evidence="9">SURF_5</strain>
    </source>
</reference>
<dbReference type="PROSITE" id="PS51379">
    <property type="entry name" value="4FE4S_FER_2"/>
    <property type="match status" value="2"/>
</dbReference>
<dbReference type="PROSITE" id="PS00365">
    <property type="entry name" value="NIR_SIR"/>
    <property type="match status" value="1"/>
</dbReference>
<sequence>MSYFEKGNKMSTDKHIEDQTARVPVEIEVEGKKGSLDFNTLKSGGIIKQRQKDLFTVRLQCPGGRVPLDRLEKAFEVARRYGGDYVHLSFRQSLEIPYVNYRDLGNVRDELAKAGQHIASCGARVRVPTACSGCEYNPNGLTDTQAMAREISDRFFGKGSLAHKFKISFSGCPIDCARTNEMELGFQGAVEPRWEESACQACGVCIEACREQALVCDEQSGHPRYIPEGCLYCGDCIRTCPFDAWHAKRVGWIVRCGGKHGRHPVNGQIIARFLPDERVAPLIGAALKWYEQFGENRGRVRLGDFLKDKETWRDFLRHIRHELGDWAAKNPPPPQPNEIHFPQRQD</sequence>
<feature type="region of interest" description="Disordered" evidence="7">
    <location>
        <begin position="326"/>
        <end position="346"/>
    </location>
</feature>
<name>A0A3A4P0H5_ABYX5</name>
<evidence type="ECO:0000256" key="7">
    <source>
        <dbReference type="SAM" id="MobiDB-lite"/>
    </source>
</evidence>
<keyword evidence="2" id="KW-0349">Heme</keyword>
<dbReference type="InterPro" id="IPR006066">
    <property type="entry name" value="NO2/SO3_Rdtase_FeS/sirohaem_BS"/>
</dbReference>
<dbReference type="PANTHER" id="PTHR32439">
    <property type="entry name" value="FERREDOXIN--NITRITE REDUCTASE, CHLOROPLASTIC"/>
    <property type="match status" value="1"/>
</dbReference>
<dbReference type="InterPro" id="IPR005117">
    <property type="entry name" value="NiRdtase/SiRdtase_haem-b_fer"/>
</dbReference>
<evidence type="ECO:0000259" key="8">
    <source>
        <dbReference type="PROSITE" id="PS51379"/>
    </source>
</evidence>
<evidence type="ECO:0000313" key="10">
    <source>
        <dbReference type="Proteomes" id="UP000265882"/>
    </source>
</evidence>
<dbReference type="InterPro" id="IPR017896">
    <property type="entry name" value="4Fe4S_Fe-S-bd"/>
</dbReference>
<comment type="caution">
    <text evidence="9">The sequence shown here is derived from an EMBL/GenBank/DDBJ whole genome shotgun (WGS) entry which is preliminary data.</text>
</comment>
<dbReference type="Proteomes" id="UP000265882">
    <property type="component" value="Unassembled WGS sequence"/>
</dbReference>
<feature type="domain" description="4Fe-4S ferredoxin-type" evidence="8">
    <location>
        <begin position="221"/>
        <end position="250"/>
    </location>
</feature>
<evidence type="ECO:0000313" key="9">
    <source>
        <dbReference type="EMBL" id="RJP23896.1"/>
    </source>
</evidence>
<dbReference type="GO" id="GO:0046872">
    <property type="term" value="F:metal ion binding"/>
    <property type="evidence" value="ECO:0007669"/>
    <property type="project" value="UniProtKB-KW"/>
</dbReference>
<proteinExistence type="predicted"/>
<dbReference type="GO" id="GO:0051539">
    <property type="term" value="F:4 iron, 4 sulfur cluster binding"/>
    <property type="evidence" value="ECO:0007669"/>
    <property type="project" value="UniProtKB-KW"/>
</dbReference>
<dbReference type="GO" id="GO:0016491">
    <property type="term" value="F:oxidoreductase activity"/>
    <property type="evidence" value="ECO:0007669"/>
    <property type="project" value="UniProtKB-KW"/>
</dbReference>
<dbReference type="Gene3D" id="3.30.70.20">
    <property type="match status" value="1"/>
</dbReference>
<keyword evidence="4" id="KW-0560">Oxidoreductase</keyword>
<evidence type="ECO:0000256" key="5">
    <source>
        <dbReference type="ARBA" id="ARBA00023004"/>
    </source>
</evidence>
<dbReference type="SUPFAM" id="SSF55124">
    <property type="entry name" value="Nitrite/Sulfite reductase N-terminal domain-like"/>
    <property type="match status" value="1"/>
</dbReference>
<organism evidence="9 10">
    <name type="scientific">Abyssobacteria bacterium (strain SURF_5)</name>
    <dbReference type="NCBI Taxonomy" id="2093360"/>
    <lineage>
        <taxon>Bacteria</taxon>
        <taxon>Pseudomonadati</taxon>
        <taxon>Candidatus Hydrogenedentota</taxon>
        <taxon>Candidatus Abyssobacteria</taxon>
    </lineage>
</organism>
<evidence type="ECO:0000256" key="4">
    <source>
        <dbReference type="ARBA" id="ARBA00023002"/>
    </source>
</evidence>
<keyword evidence="3" id="KW-0479">Metal-binding</keyword>
<dbReference type="Pfam" id="PF01077">
    <property type="entry name" value="NIR_SIR"/>
    <property type="match status" value="1"/>
</dbReference>
<dbReference type="Gene3D" id="3.30.413.10">
    <property type="entry name" value="Sulfite Reductase Hemoprotein, domain 1"/>
    <property type="match status" value="1"/>
</dbReference>
<dbReference type="InterPro" id="IPR017900">
    <property type="entry name" value="4Fe4S_Fe_S_CS"/>
</dbReference>
<dbReference type="InterPro" id="IPR006067">
    <property type="entry name" value="NO2/SO3_Rdtase_4Fe4S_dom"/>
</dbReference>
<protein>
    <submittedName>
        <fullName evidence="9">Sulfite reductase</fullName>
    </submittedName>
</protein>
<dbReference type="SUPFAM" id="SSF54862">
    <property type="entry name" value="4Fe-4S ferredoxins"/>
    <property type="match status" value="1"/>
</dbReference>
<keyword evidence="1" id="KW-0004">4Fe-4S</keyword>